<dbReference type="GO" id="GO:0033065">
    <property type="term" value="C:Rad51C-XRCC3 complex"/>
    <property type="evidence" value="ECO:0007669"/>
    <property type="project" value="TreeGrafter"/>
</dbReference>
<evidence type="ECO:0000313" key="9">
    <source>
        <dbReference type="EMBL" id="EEQ29448.1"/>
    </source>
</evidence>
<dbReference type="GO" id="GO:0000400">
    <property type="term" value="F:four-way junction DNA binding"/>
    <property type="evidence" value="ECO:0007669"/>
    <property type="project" value="TreeGrafter"/>
</dbReference>
<keyword evidence="5" id="KW-0234">DNA repair</keyword>
<accession>C5FFK1</accession>
<dbReference type="OMA" id="QESKLWW"/>
<name>C5FFK1_ARTOC</name>
<evidence type="ECO:0008006" key="11">
    <source>
        <dbReference type="Google" id="ProtNLM"/>
    </source>
</evidence>
<dbReference type="RefSeq" id="XP_002849333.1">
    <property type="nucleotide sequence ID" value="XM_002849287.1"/>
</dbReference>
<keyword evidence="10" id="KW-1185">Reference proteome</keyword>
<evidence type="ECO:0000256" key="7">
    <source>
        <dbReference type="SAM" id="MobiDB-lite"/>
    </source>
</evidence>
<evidence type="ECO:0000256" key="6">
    <source>
        <dbReference type="ARBA" id="ARBA00023242"/>
    </source>
</evidence>
<dbReference type="PANTHER" id="PTHR46239:SF1">
    <property type="entry name" value="DNA REPAIR PROTEIN RAD51 HOMOLOG 3"/>
    <property type="match status" value="1"/>
</dbReference>
<dbReference type="GO" id="GO:0005524">
    <property type="term" value="F:ATP binding"/>
    <property type="evidence" value="ECO:0007669"/>
    <property type="project" value="UniProtKB-KW"/>
</dbReference>
<dbReference type="HOGENOM" id="CLU_719568_0_0_1"/>
<feature type="signal peptide" evidence="8">
    <location>
        <begin position="1"/>
        <end position="17"/>
    </location>
</feature>
<sequence length="384" mass="42941">MALLLIAAISTKEVAIAMTTVPVKTCLYHRAFRGVKSRRYLDQEGPERLLWHTAGPLCMTRFEEMLCKNTTPAQTGQLLQNLLHLQPTTLAHLLALISHPVPGFPPANTGLIVLDSISCLFGSEFRSKLPAKLSKANDLNRAEKSKDAQESKLWWKLIGNLSANLNALASRLDCAVIVTNEMVTRFRPGQKPMLHVAISGYTWDTSVATRIILYWHWLDPGARENLHMKRIRIAEVFKAGKMTIVPRDVERIVPFFVEDAGLCEFTRLSIRLGGAAGTPQPGKRKLDQQLLPSQLPRRPKIEHESEDEEGKESLEREAAEPVLATTLPAEIMDSQDEEEDEEWLEATEATDTVNLELTPDPIPGQETLEDDTELLLRSMVEGDV</sequence>
<dbReference type="AlphaFoldDB" id="C5FFK1"/>
<evidence type="ECO:0000256" key="2">
    <source>
        <dbReference type="ARBA" id="ARBA00022741"/>
    </source>
</evidence>
<feature type="region of interest" description="Disordered" evidence="7">
    <location>
        <begin position="274"/>
        <end position="369"/>
    </location>
</feature>
<evidence type="ECO:0000256" key="5">
    <source>
        <dbReference type="ARBA" id="ARBA00023204"/>
    </source>
</evidence>
<feature type="chain" id="PRO_5002949465" description="RecA family profile 1 domain-containing protein" evidence="8">
    <location>
        <begin position="18"/>
        <end position="384"/>
    </location>
</feature>
<organism evidence="9 10">
    <name type="scientific">Arthroderma otae (strain ATCC MYA-4605 / CBS 113480)</name>
    <name type="common">Microsporum canis</name>
    <dbReference type="NCBI Taxonomy" id="554155"/>
    <lineage>
        <taxon>Eukaryota</taxon>
        <taxon>Fungi</taxon>
        <taxon>Dikarya</taxon>
        <taxon>Ascomycota</taxon>
        <taxon>Pezizomycotina</taxon>
        <taxon>Eurotiomycetes</taxon>
        <taxon>Eurotiomycetidae</taxon>
        <taxon>Onygenales</taxon>
        <taxon>Arthrodermataceae</taxon>
        <taxon>Microsporum</taxon>
    </lineage>
</organism>
<dbReference type="EMBL" id="DS995702">
    <property type="protein sequence ID" value="EEQ29448.1"/>
    <property type="molecule type" value="Genomic_DNA"/>
</dbReference>
<dbReference type="eggNOG" id="KOG1433">
    <property type="taxonomic scope" value="Eukaryota"/>
</dbReference>
<dbReference type="InterPro" id="IPR052093">
    <property type="entry name" value="HR_Repair_Mediator"/>
</dbReference>
<dbReference type="GO" id="GO:0008821">
    <property type="term" value="F:crossover junction DNA endonuclease activity"/>
    <property type="evidence" value="ECO:0007669"/>
    <property type="project" value="TreeGrafter"/>
</dbReference>
<evidence type="ECO:0000313" key="10">
    <source>
        <dbReference type="Proteomes" id="UP000002035"/>
    </source>
</evidence>
<keyword evidence="4" id="KW-0067">ATP-binding</keyword>
<evidence type="ECO:0000256" key="8">
    <source>
        <dbReference type="SAM" id="SignalP"/>
    </source>
</evidence>
<proteinExistence type="predicted"/>
<evidence type="ECO:0000256" key="1">
    <source>
        <dbReference type="ARBA" id="ARBA00004123"/>
    </source>
</evidence>
<dbReference type="Proteomes" id="UP000002035">
    <property type="component" value="Unassembled WGS sequence"/>
</dbReference>
<dbReference type="STRING" id="554155.C5FFK1"/>
<dbReference type="GO" id="GO:0000707">
    <property type="term" value="P:meiotic DNA recombinase assembly"/>
    <property type="evidence" value="ECO:0007669"/>
    <property type="project" value="TreeGrafter"/>
</dbReference>
<dbReference type="Gene3D" id="3.40.50.300">
    <property type="entry name" value="P-loop containing nucleotide triphosphate hydrolases"/>
    <property type="match status" value="1"/>
</dbReference>
<dbReference type="GO" id="GO:0033063">
    <property type="term" value="C:Rad51B-Rad51C-Rad51D-XRCC2 complex"/>
    <property type="evidence" value="ECO:0007669"/>
    <property type="project" value="TreeGrafter"/>
</dbReference>
<gene>
    <name evidence="9" type="ORF">MCYG_02267</name>
</gene>
<keyword evidence="6" id="KW-0539">Nucleus</keyword>
<dbReference type="InterPro" id="IPR027417">
    <property type="entry name" value="P-loop_NTPase"/>
</dbReference>
<evidence type="ECO:0000256" key="4">
    <source>
        <dbReference type="ARBA" id="ARBA00022840"/>
    </source>
</evidence>
<keyword evidence="2" id="KW-0547">Nucleotide-binding</keyword>
<dbReference type="GeneID" id="9226325"/>
<feature type="compositionally biased region" description="Acidic residues" evidence="7">
    <location>
        <begin position="333"/>
        <end position="345"/>
    </location>
</feature>
<dbReference type="PANTHER" id="PTHR46239">
    <property type="entry name" value="DNA REPAIR PROTEIN RAD51 HOMOLOG 3 RAD51C"/>
    <property type="match status" value="1"/>
</dbReference>
<keyword evidence="3" id="KW-0227">DNA damage</keyword>
<dbReference type="SUPFAM" id="SSF52540">
    <property type="entry name" value="P-loop containing nucleoside triphosphate hydrolases"/>
    <property type="match status" value="1"/>
</dbReference>
<dbReference type="VEuPathDB" id="FungiDB:MCYG_02267"/>
<dbReference type="GO" id="GO:0005657">
    <property type="term" value="C:replication fork"/>
    <property type="evidence" value="ECO:0007669"/>
    <property type="project" value="TreeGrafter"/>
</dbReference>
<dbReference type="OrthoDB" id="5957327at2759"/>
<dbReference type="GO" id="GO:0007131">
    <property type="term" value="P:reciprocal meiotic recombination"/>
    <property type="evidence" value="ECO:0007669"/>
    <property type="project" value="TreeGrafter"/>
</dbReference>
<reference evidence="10" key="1">
    <citation type="journal article" date="2012" name="MBio">
        <title>Comparative genome analysis of Trichophyton rubrum and related dermatophytes reveals candidate genes involved in infection.</title>
        <authorList>
            <person name="Martinez D.A."/>
            <person name="Oliver B.G."/>
            <person name="Graeser Y."/>
            <person name="Goldberg J.M."/>
            <person name="Li W."/>
            <person name="Martinez-Rossi N.M."/>
            <person name="Monod M."/>
            <person name="Shelest E."/>
            <person name="Barton R.C."/>
            <person name="Birch E."/>
            <person name="Brakhage A.A."/>
            <person name="Chen Z."/>
            <person name="Gurr S.J."/>
            <person name="Heiman D."/>
            <person name="Heitman J."/>
            <person name="Kosti I."/>
            <person name="Rossi A."/>
            <person name="Saif S."/>
            <person name="Samalova M."/>
            <person name="Saunders C.W."/>
            <person name="Shea T."/>
            <person name="Summerbell R.C."/>
            <person name="Xu J."/>
            <person name="Young S."/>
            <person name="Zeng Q."/>
            <person name="Birren B.W."/>
            <person name="Cuomo C.A."/>
            <person name="White T.C."/>
        </authorList>
    </citation>
    <scope>NUCLEOTIDE SEQUENCE [LARGE SCALE GENOMIC DNA]</scope>
    <source>
        <strain evidence="10">ATCC MYA-4605 / CBS 113480</strain>
    </source>
</reference>
<comment type="subcellular location">
    <subcellularLocation>
        <location evidence="1">Nucleus</location>
    </subcellularLocation>
</comment>
<protein>
    <recommendedName>
        <fullName evidence="11">RecA family profile 1 domain-containing protein</fullName>
    </recommendedName>
</protein>
<evidence type="ECO:0000256" key="3">
    <source>
        <dbReference type="ARBA" id="ARBA00022763"/>
    </source>
</evidence>
<keyword evidence="8" id="KW-0732">Signal</keyword>